<gene>
    <name evidence="3" type="ORF">TRFO_18250</name>
</gene>
<dbReference type="VEuPathDB" id="TrichDB:TRFO_18250"/>
<reference evidence="3" key="1">
    <citation type="submission" date="2016-10" db="EMBL/GenBank/DDBJ databases">
        <authorList>
            <person name="Benchimol M."/>
            <person name="Almeida L.G."/>
            <person name="Vasconcelos A.T."/>
            <person name="Perreira-Neves A."/>
            <person name="Rosa I.A."/>
            <person name="Tasca T."/>
            <person name="Bogo M.R."/>
            <person name="de Souza W."/>
        </authorList>
    </citation>
    <scope>NUCLEOTIDE SEQUENCE [LARGE SCALE GENOMIC DNA]</scope>
    <source>
        <strain evidence="3">K</strain>
    </source>
</reference>
<dbReference type="Proteomes" id="UP000179807">
    <property type="component" value="Unassembled WGS sequence"/>
</dbReference>
<comment type="caution">
    <text evidence="3">The sequence shown here is derived from an EMBL/GenBank/DDBJ whole genome shotgun (WGS) entry which is preliminary data.</text>
</comment>
<name>A0A1J4KM94_9EUKA</name>
<keyword evidence="1" id="KW-0103">Bromodomain</keyword>
<dbReference type="SUPFAM" id="SSF47370">
    <property type="entry name" value="Bromodomain"/>
    <property type="match status" value="1"/>
</dbReference>
<organism evidence="3 4">
    <name type="scientific">Tritrichomonas foetus</name>
    <dbReference type="NCBI Taxonomy" id="1144522"/>
    <lineage>
        <taxon>Eukaryota</taxon>
        <taxon>Metamonada</taxon>
        <taxon>Parabasalia</taxon>
        <taxon>Tritrichomonadida</taxon>
        <taxon>Tritrichomonadidae</taxon>
        <taxon>Tritrichomonas</taxon>
    </lineage>
</organism>
<sequence length="224" mass="26134">MNQQTLLKCEKLMLKLENRPMYQYFLCFKNNKSKRKFLDLFQIKNKLTLNEYSSMNDWLDDLTRFFKEVIDHKRSSILQRHAAQSLLEIINKKSKRIKCLDIDDWVSVYSHTYQEMASLIAESPPELNISKMARPMQLAGTAITFSEHDLIEIRQILEKKLDDKSKKIVAQLIIALEPNVVSDLNSVEFDLARLSNETLLAVRSFLKTCNAIHTPVKPINIELF</sequence>
<proteinExistence type="predicted"/>
<protein>
    <recommendedName>
        <fullName evidence="2">Bromo domain-containing protein</fullName>
    </recommendedName>
</protein>
<evidence type="ECO:0000259" key="2">
    <source>
        <dbReference type="Pfam" id="PF00439"/>
    </source>
</evidence>
<dbReference type="RefSeq" id="XP_068365192.1">
    <property type="nucleotide sequence ID" value="XM_068500066.1"/>
</dbReference>
<dbReference type="Pfam" id="PF00439">
    <property type="entry name" value="Bromodomain"/>
    <property type="match status" value="1"/>
</dbReference>
<dbReference type="InterPro" id="IPR036427">
    <property type="entry name" value="Bromodomain-like_sf"/>
</dbReference>
<dbReference type="AlphaFoldDB" id="A0A1J4KM94"/>
<evidence type="ECO:0000313" key="4">
    <source>
        <dbReference type="Proteomes" id="UP000179807"/>
    </source>
</evidence>
<accession>A0A1J4KM94</accession>
<dbReference type="GeneID" id="94834770"/>
<dbReference type="InterPro" id="IPR001487">
    <property type="entry name" value="Bromodomain"/>
</dbReference>
<evidence type="ECO:0000313" key="3">
    <source>
        <dbReference type="EMBL" id="OHT12056.1"/>
    </source>
</evidence>
<dbReference type="EMBL" id="MLAK01000572">
    <property type="protein sequence ID" value="OHT12056.1"/>
    <property type="molecule type" value="Genomic_DNA"/>
</dbReference>
<keyword evidence="4" id="KW-1185">Reference proteome</keyword>
<dbReference type="Gene3D" id="1.20.920.10">
    <property type="entry name" value="Bromodomain-like"/>
    <property type="match status" value="1"/>
</dbReference>
<feature type="domain" description="Bromo" evidence="2">
    <location>
        <begin position="9"/>
        <end position="71"/>
    </location>
</feature>
<evidence type="ECO:0000256" key="1">
    <source>
        <dbReference type="ARBA" id="ARBA00023117"/>
    </source>
</evidence>